<dbReference type="Proteomes" id="UP001223420">
    <property type="component" value="Unassembled WGS sequence"/>
</dbReference>
<dbReference type="AlphaFoldDB" id="A0AAJ1TSA1"/>
<gene>
    <name evidence="1" type="ORF">QO001_002928</name>
</gene>
<reference evidence="1" key="1">
    <citation type="submission" date="2023-07" db="EMBL/GenBank/DDBJ databases">
        <title>Genomic Encyclopedia of Type Strains, Phase IV (KMG-IV): sequencing the most valuable type-strain genomes for metagenomic binning, comparative biology and taxonomic classification.</title>
        <authorList>
            <person name="Goeker M."/>
        </authorList>
    </citation>
    <scope>NUCLEOTIDE SEQUENCE</scope>
    <source>
        <strain evidence="1">DSM 19569</strain>
    </source>
</reference>
<dbReference type="RefSeq" id="WP_230366446.1">
    <property type="nucleotide sequence ID" value="NZ_JAJALK010000005.1"/>
</dbReference>
<evidence type="ECO:0000313" key="1">
    <source>
        <dbReference type="EMBL" id="MDQ0543999.1"/>
    </source>
</evidence>
<dbReference type="EMBL" id="JAUSWL010000004">
    <property type="protein sequence ID" value="MDQ0543999.1"/>
    <property type="molecule type" value="Genomic_DNA"/>
</dbReference>
<evidence type="ECO:0008006" key="3">
    <source>
        <dbReference type="Google" id="ProtNLM"/>
    </source>
</evidence>
<organism evidence="1 2">
    <name type="scientific">Methylobacterium brachiatum</name>
    <dbReference type="NCBI Taxonomy" id="269660"/>
    <lineage>
        <taxon>Bacteria</taxon>
        <taxon>Pseudomonadati</taxon>
        <taxon>Pseudomonadota</taxon>
        <taxon>Alphaproteobacteria</taxon>
        <taxon>Hyphomicrobiales</taxon>
        <taxon>Methylobacteriaceae</taxon>
        <taxon>Methylobacterium</taxon>
    </lineage>
</organism>
<sequence length="96" mass="9956">MAIRIARKTIHLEGHCTVEEALPLLEALRRPGAHKVVLTKCQGLHTAILQVLAAARPATLAPPADPALAGLVMPFLEASRQAALQRSAPPASGAAA</sequence>
<comment type="caution">
    <text evidence="1">The sequence shown here is derived from an EMBL/GenBank/DDBJ whole genome shotgun (WGS) entry which is preliminary data.</text>
</comment>
<evidence type="ECO:0000313" key="2">
    <source>
        <dbReference type="Proteomes" id="UP001223420"/>
    </source>
</evidence>
<proteinExistence type="predicted"/>
<protein>
    <recommendedName>
        <fullName evidence="3">STAS domain-containing protein</fullName>
    </recommendedName>
</protein>
<accession>A0AAJ1TSA1</accession>
<name>A0AAJ1TSA1_9HYPH</name>